<evidence type="ECO:0000313" key="5">
    <source>
        <dbReference type="Proteomes" id="UP000053380"/>
    </source>
</evidence>
<feature type="domain" description="Nudix hydrolase" evidence="3">
    <location>
        <begin position="66"/>
        <end position="193"/>
    </location>
</feature>
<comment type="cofactor">
    <cofactor evidence="1">
        <name>Mg(2+)</name>
        <dbReference type="ChEBI" id="CHEBI:18420"/>
    </cofactor>
</comment>
<dbReference type="InterPro" id="IPR015797">
    <property type="entry name" value="NUDIX_hydrolase-like_dom_sf"/>
</dbReference>
<dbReference type="GO" id="GO:0016787">
    <property type="term" value="F:hydrolase activity"/>
    <property type="evidence" value="ECO:0007669"/>
    <property type="project" value="UniProtKB-KW"/>
</dbReference>
<dbReference type="PATRIC" id="fig|915437.3.peg.275"/>
<dbReference type="OrthoDB" id="9804442at2"/>
<evidence type="ECO:0000313" key="4">
    <source>
        <dbReference type="EMBL" id="EXG83295.1"/>
    </source>
</evidence>
<accession>A0A010YT07</accession>
<dbReference type="PANTHER" id="PTHR43046">
    <property type="entry name" value="GDP-MANNOSE MANNOSYL HYDROLASE"/>
    <property type="match status" value="1"/>
</dbReference>
<dbReference type="Gene3D" id="6.10.250.1120">
    <property type="match status" value="1"/>
</dbReference>
<dbReference type="InterPro" id="IPR059176">
    <property type="entry name" value="UDP-X_N"/>
</dbReference>
<dbReference type="Gene3D" id="3.90.79.10">
    <property type="entry name" value="Nucleoside Triphosphate Pyrophosphohydrolase"/>
    <property type="match status" value="1"/>
</dbReference>
<keyword evidence="2" id="KW-0378">Hydrolase</keyword>
<gene>
    <name evidence="4" type="ORF">SacsacDRAFT_0260</name>
</gene>
<dbReference type="PANTHER" id="PTHR43046:SF16">
    <property type="entry name" value="ADP-RIBOSE PYROPHOSPHATASE YJHB-RELATED"/>
    <property type="match status" value="1"/>
</dbReference>
<dbReference type="AlphaFoldDB" id="A0A010YT07"/>
<keyword evidence="5" id="KW-1185">Reference proteome</keyword>
<dbReference type="RefSeq" id="WP_037282656.1">
    <property type="nucleotide sequence ID" value="NZ_KK073875.1"/>
</dbReference>
<organism evidence="4 5">
    <name type="scientific">Saccharibacillus sacchari DSM 19268</name>
    <dbReference type="NCBI Taxonomy" id="915437"/>
    <lineage>
        <taxon>Bacteria</taxon>
        <taxon>Bacillati</taxon>
        <taxon>Bacillota</taxon>
        <taxon>Bacilli</taxon>
        <taxon>Bacillales</taxon>
        <taxon>Paenibacillaceae</taxon>
        <taxon>Saccharibacillus</taxon>
    </lineage>
</organism>
<evidence type="ECO:0000256" key="2">
    <source>
        <dbReference type="ARBA" id="ARBA00022801"/>
    </source>
</evidence>
<protein>
    <submittedName>
        <fullName evidence="4">ADP-ribose pyrophosphatase</fullName>
    </submittedName>
</protein>
<dbReference type="HOGENOM" id="CLU_082381_1_0_9"/>
<comment type="caution">
    <text evidence="4">The sequence shown here is derived from an EMBL/GenBank/DDBJ whole genome shotgun (WGS) entry which is preliminary data.</text>
</comment>
<sequence>MQPKWLEWAKQIQAISQAGLEYSRDVYDLERFEMLRTISLEIMHEYTGVETAQLRELFAGETGYATPKVDVRGVIFQENKVLLVRERLDGAWSLPGGWADIGLSAKENVVKEIAEETGYAAEAGRLLAVLDKKFHDHPVSPFHVYKMFIHCEITGGEATATMETSEVGFFGEEDLPPLSIERNTEHQVKTMFEYLRNPERAVWVD</sequence>
<dbReference type="Pfam" id="PF00293">
    <property type="entry name" value="NUDIX"/>
    <property type="match status" value="1"/>
</dbReference>
<reference evidence="4 5" key="1">
    <citation type="submission" date="2013-07" db="EMBL/GenBank/DDBJ databases">
        <authorList>
            <consortium name="DOE Joint Genome Institute"/>
            <person name="Anderson I."/>
            <person name="Huntemann M."/>
            <person name="Han J."/>
            <person name="Chen A."/>
            <person name="Kyrpides N."/>
            <person name="Mavromatis K."/>
            <person name="Markowitz V."/>
            <person name="Palaniappan K."/>
            <person name="Ivanova N."/>
            <person name="Schaumberg A."/>
            <person name="Pati A."/>
            <person name="Liolios K."/>
            <person name="Nordberg H.P."/>
            <person name="Cantor M.N."/>
            <person name="Hua S.X."/>
            <person name="Woyke T."/>
        </authorList>
    </citation>
    <scope>NUCLEOTIDE SEQUENCE [LARGE SCALE GENOMIC DNA]</scope>
    <source>
        <strain evidence="4 5">DSM 19268</strain>
    </source>
</reference>
<dbReference type="SUPFAM" id="SSF55811">
    <property type="entry name" value="Nudix"/>
    <property type="match status" value="1"/>
</dbReference>
<name>A0A010YT07_9BACL</name>
<dbReference type="PROSITE" id="PS51462">
    <property type="entry name" value="NUDIX"/>
    <property type="match status" value="1"/>
</dbReference>
<evidence type="ECO:0000259" key="3">
    <source>
        <dbReference type="PROSITE" id="PS51462"/>
    </source>
</evidence>
<evidence type="ECO:0000256" key="1">
    <source>
        <dbReference type="ARBA" id="ARBA00001946"/>
    </source>
</evidence>
<dbReference type="InterPro" id="IPR000086">
    <property type="entry name" value="NUDIX_hydrolase_dom"/>
</dbReference>
<proteinExistence type="predicted"/>
<dbReference type="EMBL" id="JFBU01000001">
    <property type="protein sequence ID" value="EXG83295.1"/>
    <property type="molecule type" value="Genomic_DNA"/>
</dbReference>
<dbReference type="Pfam" id="PF12535">
    <property type="entry name" value="Nudix_N"/>
    <property type="match status" value="1"/>
</dbReference>
<dbReference type="CDD" id="cd04672">
    <property type="entry name" value="NUDIX_CDP-Chase_like"/>
    <property type="match status" value="1"/>
</dbReference>
<dbReference type="Proteomes" id="UP000053380">
    <property type="component" value="Unassembled WGS sequence"/>
</dbReference>